<sequence>MIFFFVFHVILVVLAIIGSFEYIFDQQLKESRISGKKEKEKITSHPKTESILVVPIVASNISEQAIEAVRLMQNFVEVLQEFVNGTIFDFISFESKMKALGEQLAHITVSVTNISPCKQLAENLSAVKNFYDVMTESTESMRRHQKSGVAVIQWLPKG</sequence>
<keyword evidence="1" id="KW-0472">Membrane</keyword>
<dbReference type="AlphaFoldDB" id="A0A8H7GXG8"/>
<keyword evidence="1" id="KW-0812">Transmembrane</keyword>
<feature type="transmembrane region" description="Helical" evidence="1">
    <location>
        <begin position="6"/>
        <end position="24"/>
    </location>
</feature>
<organism evidence="2 3">
    <name type="scientific">Metschnikowia pulcherrima</name>
    <dbReference type="NCBI Taxonomy" id="27326"/>
    <lineage>
        <taxon>Eukaryota</taxon>
        <taxon>Fungi</taxon>
        <taxon>Dikarya</taxon>
        <taxon>Ascomycota</taxon>
        <taxon>Saccharomycotina</taxon>
        <taxon>Pichiomycetes</taxon>
        <taxon>Metschnikowiaceae</taxon>
        <taxon>Metschnikowia</taxon>
    </lineage>
</organism>
<name>A0A8H7GXG8_9ASCO</name>
<protein>
    <submittedName>
        <fullName evidence="2">Uncharacterized protein</fullName>
    </submittedName>
</protein>
<keyword evidence="3" id="KW-1185">Reference proteome</keyword>
<comment type="caution">
    <text evidence="2">The sequence shown here is derived from an EMBL/GenBank/DDBJ whole genome shotgun (WGS) entry which is preliminary data.</text>
</comment>
<gene>
    <name evidence="2" type="ORF">HF325_001016</name>
</gene>
<evidence type="ECO:0000313" key="3">
    <source>
        <dbReference type="Proteomes" id="UP000649328"/>
    </source>
</evidence>
<keyword evidence="1" id="KW-1133">Transmembrane helix</keyword>
<evidence type="ECO:0000256" key="1">
    <source>
        <dbReference type="SAM" id="Phobius"/>
    </source>
</evidence>
<reference evidence="2" key="1">
    <citation type="submission" date="2020-10" db="EMBL/GenBank/DDBJ databases">
        <title>The Whole-Genome Sequence of Metschnikowia persimmonesis, a Novel Endophytic Yeast Species Isolated from Medicinal Plant Diospyros kaki Thumb.</title>
        <authorList>
            <person name="Rahmat E."/>
            <person name="Kang Y."/>
        </authorList>
    </citation>
    <scope>NUCLEOTIDE SEQUENCE</scope>
    <source>
        <strain evidence="2">KIOM G15050</strain>
    </source>
</reference>
<accession>A0A8H7GXG8</accession>
<evidence type="ECO:0000313" key="2">
    <source>
        <dbReference type="EMBL" id="KAF8005559.1"/>
    </source>
</evidence>
<dbReference type="EMBL" id="JACBPP010000001">
    <property type="protein sequence ID" value="KAF8005559.1"/>
    <property type="molecule type" value="Genomic_DNA"/>
</dbReference>
<proteinExistence type="predicted"/>
<dbReference type="Proteomes" id="UP000649328">
    <property type="component" value="Unassembled WGS sequence"/>
</dbReference>